<dbReference type="EMBL" id="CCMZ01000056">
    <property type="protein sequence ID" value="CDX26701.1"/>
    <property type="molecule type" value="Genomic_DNA"/>
</dbReference>
<sequence>MRLSAEYFAALEASKRHHASNKTFSGRFLRPHAPFIKEIIDRLGCTSILDYGCGKGAQYTWRNTDPAGAIPVGMTIEEFWGVEVTKFDPAYPPFAAEPTGTFDLVICTHTLGSIPVRDLPVIVDRLYSLANKALYIAEKLAPVKKQVFDRPDLHPFEWDAKRWVAALKRETSIEAVLSIREQRAAGVVVERLKL</sequence>
<evidence type="ECO:0008006" key="3">
    <source>
        <dbReference type="Google" id="ProtNLM"/>
    </source>
</evidence>
<evidence type="ECO:0000313" key="1">
    <source>
        <dbReference type="EMBL" id="CDX26701.1"/>
    </source>
</evidence>
<dbReference type="SUPFAM" id="SSF53335">
    <property type="entry name" value="S-adenosyl-L-methionine-dependent methyltransferases"/>
    <property type="match status" value="1"/>
</dbReference>
<keyword evidence="2" id="KW-1185">Reference proteome</keyword>
<dbReference type="AlphaFoldDB" id="A0A090EFI1"/>
<reference evidence="2" key="1">
    <citation type="submission" date="2014-08" db="EMBL/GenBank/DDBJ databases">
        <authorList>
            <person name="Moulin L."/>
        </authorList>
    </citation>
    <scope>NUCLEOTIDE SEQUENCE [LARGE SCALE GENOMIC DNA]</scope>
</reference>
<dbReference type="Pfam" id="PF13489">
    <property type="entry name" value="Methyltransf_23"/>
    <property type="match status" value="1"/>
</dbReference>
<proteinExistence type="predicted"/>
<protein>
    <recommendedName>
        <fullName evidence="3">Methyltransferase type 11</fullName>
    </recommendedName>
</protein>
<dbReference type="Proteomes" id="UP000045285">
    <property type="component" value="Unassembled WGS sequence"/>
</dbReference>
<accession>A0A090EFI1</accession>
<gene>
    <name evidence="1" type="ORF">MPL3356_60504</name>
</gene>
<organism evidence="1 2">
    <name type="scientific">Mesorhizobium plurifarium</name>
    <dbReference type="NCBI Taxonomy" id="69974"/>
    <lineage>
        <taxon>Bacteria</taxon>
        <taxon>Pseudomonadati</taxon>
        <taxon>Pseudomonadota</taxon>
        <taxon>Alphaproteobacteria</taxon>
        <taxon>Hyphomicrobiales</taxon>
        <taxon>Phyllobacteriaceae</taxon>
        <taxon>Mesorhizobium</taxon>
    </lineage>
</organism>
<name>A0A090EFI1_MESPL</name>
<evidence type="ECO:0000313" key="2">
    <source>
        <dbReference type="Proteomes" id="UP000045285"/>
    </source>
</evidence>
<dbReference type="InterPro" id="IPR029063">
    <property type="entry name" value="SAM-dependent_MTases_sf"/>
</dbReference>